<dbReference type="AlphaFoldDB" id="A0ABD5V8P8"/>
<organism evidence="2 3">
    <name type="scientific">Halorubellus litoreus</name>
    <dbReference type="NCBI Taxonomy" id="755308"/>
    <lineage>
        <taxon>Archaea</taxon>
        <taxon>Methanobacteriati</taxon>
        <taxon>Methanobacteriota</taxon>
        <taxon>Stenosarchaea group</taxon>
        <taxon>Halobacteria</taxon>
        <taxon>Halobacteriales</taxon>
        <taxon>Halorubellaceae</taxon>
        <taxon>Halorubellus</taxon>
    </lineage>
</organism>
<feature type="transmembrane region" description="Helical" evidence="1">
    <location>
        <begin position="162"/>
        <end position="184"/>
    </location>
</feature>
<keyword evidence="1" id="KW-0812">Transmembrane</keyword>
<keyword evidence="1" id="KW-1133">Transmembrane helix</keyword>
<proteinExistence type="predicted"/>
<feature type="transmembrane region" description="Helical" evidence="1">
    <location>
        <begin position="129"/>
        <end position="150"/>
    </location>
</feature>
<feature type="transmembrane region" description="Helical" evidence="1">
    <location>
        <begin position="323"/>
        <end position="347"/>
    </location>
</feature>
<evidence type="ECO:0000256" key="1">
    <source>
        <dbReference type="SAM" id="Phobius"/>
    </source>
</evidence>
<name>A0ABD5V8P8_9EURY</name>
<dbReference type="EMBL" id="JBHSXN010000001">
    <property type="protein sequence ID" value="MFC6951784.1"/>
    <property type="molecule type" value="Genomic_DNA"/>
</dbReference>
<keyword evidence="3" id="KW-1185">Reference proteome</keyword>
<feature type="transmembrane region" description="Helical" evidence="1">
    <location>
        <begin position="229"/>
        <end position="246"/>
    </location>
</feature>
<reference evidence="2 3" key="1">
    <citation type="journal article" date="2019" name="Int. J. Syst. Evol. Microbiol.">
        <title>The Global Catalogue of Microorganisms (GCM) 10K type strain sequencing project: providing services to taxonomists for standard genome sequencing and annotation.</title>
        <authorList>
            <consortium name="The Broad Institute Genomics Platform"/>
            <consortium name="The Broad Institute Genome Sequencing Center for Infectious Disease"/>
            <person name="Wu L."/>
            <person name="Ma J."/>
        </authorList>
    </citation>
    <scope>NUCLEOTIDE SEQUENCE [LARGE SCALE GENOMIC DNA]</scope>
    <source>
        <strain evidence="2 3">GX26</strain>
    </source>
</reference>
<feature type="transmembrane region" description="Helical" evidence="1">
    <location>
        <begin position="204"/>
        <end position="222"/>
    </location>
</feature>
<feature type="transmembrane region" description="Helical" evidence="1">
    <location>
        <begin position="62"/>
        <end position="78"/>
    </location>
</feature>
<gene>
    <name evidence="2" type="ORF">ACFQGB_02805</name>
</gene>
<protein>
    <submittedName>
        <fullName evidence="2">Uncharacterized protein</fullName>
    </submittedName>
</protein>
<feature type="transmembrane region" description="Helical" evidence="1">
    <location>
        <begin position="284"/>
        <end position="303"/>
    </location>
</feature>
<dbReference type="Proteomes" id="UP001596395">
    <property type="component" value="Unassembled WGS sequence"/>
</dbReference>
<dbReference type="RefSeq" id="WP_336348798.1">
    <property type="nucleotide sequence ID" value="NZ_JAZAQL010000001.1"/>
</dbReference>
<feature type="transmembrane region" description="Helical" evidence="1">
    <location>
        <begin position="23"/>
        <end position="42"/>
    </location>
</feature>
<sequence length="359" mass="37929">MGSTTVSSDVTEGVGLPVSSRTFDAVVAVFSLLTVAGIAADFRSHAAGISFAEEGFFTAEHVFFYSAFLVVAVTLFAGTAHRRSRGLDWVAAVPPGYRWGIVGVLVFGFGGVGDFFWHSAFGFEESFEALVSPSHLTLAVGSVLFLLSPLRAAARRGEDADTAFGAVPVVVSMTLALAILGMFGGFVNPLVRPYPHFEWESMRSVVTMLVAWPLVYVGAVVATLRRFDLVPGAFTVAFGVAAFAIVQVEGYVWLLVPAVVAGVLADVFAVYVRRVGIGRALRSRAFTAFAAGLPAAFVTVYFTVVDLTVGIDHSYLQEGLFNWSIHVVVGAVVLAALVGVLFASVVADGRAAVTTEEVS</sequence>
<evidence type="ECO:0000313" key="2">
    <source>
        <dbReference type="EMBL" id="MFC6951784.1"/>
    </source>
</evidence>
<accession>A0ABD5V8P8</accession>
<feature type="transmembrane region" description="Helical" evidence="1">
    <location>
        <begin position="252"/>
        <end position="272"/>
    </location>
</feature>
<comment type="caution">
    <text evidence="2">The sequence shown here is derived from an EMBL/GenBank/DDBJ whole genome shotgun (WGS) entry which is preliminary data.</text>
</comment>
<feature type="transmembrane region" description="Helical" evidence="1">
    <location>
        <begin position="99"/>
        <end position="117"/>
    </location>
</feature>
<evidence type="ECO:0000313" key="3">
    <source>
        <dbReference type="Proteomes" id="UP001596395"/>
    </source>
</evidence>
<keyword evidence="1" id="KW-0472">Membrane</keyword>